<dbReference type="RefSeq" id="WP_179533625.1">
    <property type="nucleotide sequence ID" value="NZ_JACBYW010000001.1"/>
</dbReference>
<evidence type="ECO:0000259" key="1">
    <source>
        <dbReference type="PROSITE" id="PS51819"/>
    </source>
</evidence>
<dbReference type="Proteomes" id="UP000548304">
    <property type="component" value="Unassembled WGS sequence"/>
</dbReference>
<dbReference type="PROSITE" id="PS51819">
    <property type="entry name" value="VOC"/>
    <property type="match status" value="1"/>
</dbReference>
<dbReference type="PANTHER" id="PTHR36437:SF2">
    <property type="entry name" value="GLYOXALASE_BLEOMYCIN RESISTANCE PROTEIN_DIOXYGENASE"/>
    <property type="match status" value="1"/>
</dbReference>
<organism evidence="2 3">
    <name type="scientific">Actinopolyspora biskrensis</name>
    <dbReference type="NCBI Taxonomy" id="1470178"/>
    <lineage>
        <taxon>Bacteria</taxon>
        <taxon>Bacillati</taxon>
        <taxon>Actinomycetota</taxon>
        <taxon>Actinomycetes</taxon>
        <taxon>Actinopolysporales</taxon>
        <taxon>Actinopolysporaceae</taxon>
        <taxon>Actinopolyspora</taxon>
    </lineage>
</organism>
<dbReference type="Pfam" id="PF00903">
    <property type="entry name" value="Glyoxalase"/>
    <property type="match status" value="1"/>
</dbReference>
<dbReference type="AlphaFoldDB" id="A0A852YSV7"/>
<gene>
    <name evidence="2" type="ORF">FHR84_000322</name>
</gene>
<evidence type="ECO:0000313" key="3">
    <source>
        <dbReference type="Proteomes" id="UP000548304"/>
    </source>
</evidence>
<comment type="caution">
    <text evidence="2">The sequence shown here is derived from an EMBL/GenBank/DDBJ whole genome shotgun (WGS) entry which is preliminary data.</text>
</comment>
<accession>A0A852YSV7</accession>
<dbReference type="InterPro" id="IPR029068">
    <property type="entry name" value="Glyas_Bleomycin-R_OHBP_Dase"/>
</dbReference>
<reference evidence="2 3" key="1">
    <citation type="submission" date="2020-07" db="EMBL/GenBank/DDBJ databases">
        <title>Genomic Encyclopedia of Type Strains, Phase III (KMG-III): the genomes of soil and plant-associated and newly described type strains.</title>
        <authorList>
            <person name="Whitman W."/>
        </authorList>
    </citation>
    <scope>NUCLEOTIDE SEQUENCE [LARGE SCALE GENOMIC DNA]</scope>
    <source>
        <strain evidence="2 3">CECT 8576</strain>
    </source>
</reference>
<protein>
    <submittedName>
        <fullName evidence="2">Putative glyoxalase superfamily protein PhnB</fullName>
    </submittedName>
</protein>
<sequence>MITNPKFVVLYAENQQRVLDFCTETLGFEVQADAAYGESSRWIEVRIPEATTYLVIAEGDPEVRGLVRRRLGEMSHVWFDCDDLDATFTSLAGRGVRFPVEPQPAPWDPSGQTRWAQFADPEGTLYGLTQRGA</sequence>
<feature type="domain" description="VOC" evidence="1">
    <location>
        <begin position="4"/>
        <end position="131"/>
    </location>
</feature>
<proteinExistence type="predicted"/>
<dbReference type="Gene3D" id="3.10.180.10">
    <property type="entry name" value="2,3-Dihydroxybiphenyl 1,2-Dioxygenase, domain 1"/>
    <property type="match status" value="1"/>
</dbReference>
<dbReference type="EMBL" id="JACBYW010000001">
    <property type="protein sequence ID" value="NYH77008.1"/>
    <property type="molecule type" value="Genomic_DNA"/>
</dbReference>
<name>A0A852YSV7_9ACTN</name>
<keyword evidence="3" id="KW-1185">Reference proteome</keyword>
<dbReference type="PANTHER" id="PTHR36437">
    <property type="entry name" value="GLYOXALASE/BLEOMYCIN RESISTANCE PROTEIN/DIOXYGENASE"/>
    <property type="match status" value="1"/>
</dbReference>
<evidence type="ECO:0000313" key="2">
    <source>
        <dbReference type="EMBL" id="NYH77008.1"/>
    </source>
</evidence>
<dbReference type="InterPro" id="IPR037523">
    <property type="entry name" value="VOC_core"/>
</dbReference>
<dbReference type="InterPro" id="IPR004360">
    <property type="entry name" value="Glyas_Fos-R_dOase_dom"/>
</dbReference>
<dbReference type="SUPFAM" id="SSF54593">
    <property type="entry name" value="Glyoxalase/Bleomycin resistance protein/Dihydroxybiphenyl dioxygenase"/>
    <property type="match status" value="1"/>
</dbReference>